<dbReference type="InterPro" id="IPR043899">
    <property type="entry name" value="DUF5789"/>
</dbReference>
<keyword evidence="3" id="KW-1185">Reference proteome</keyword>
<sequence length="118" mass="12742">MQDRAEQRKSRRADTAESVLKDVERHLGQLEYPVTGEEIATEYGSDPIDMPNETGSLGSVFDRLATEEFENGAAAREAIYGEITGESGDQAEANSERDLDSLNDESQGSIGDAGSESL</sequence>
<comment type="caution">
    <text evidence="2">The sequence shown here is derived from an EMBL/GenBank/DDBJ whole genome shotgun (WGS) entry which is preliminary data.</text>
</comment>
<reference evidence="2 3" key="1">
    <citation type="journal article" date="2014" name="PLoS Genet.">
        <title>Phylogenetically driven sequencing of extremely halophilic archaea reveals strategies for static and dynamic osmo-response.</title>
        <authorList>
            <person name="Becker E.A."/>
            <person name="Seitzer P.M."/>
            <person name="Tritt A."/>
            <person name="Larsen D."/>
            <person name="Krusor M."/>
            <person name="Yao A.I."/>
            <person name="Wu D."/>
            <person name="Madern D."/>
            <person name="Eisen J.A."/>
            <person name="Darling A.E."/>
            <person name="Facciotti M.T."/>
        </authorList>
    </citation>
    <scope>NUCLEOTIDE SEQUENCE [LARGE SCALE GENOMIC DNA]</scope>
    <source>
        <strain evidence="2 3">JCM 10990</strain>
    </source>
</reference>
<gene>
    <name evidence="2" type="ORF">C482_02406</name>
</gene>
<dbReference type="AlphaFoldDB" id="M0B3J0"/>
<organism evidence="2 3">
    <name type="scientific">Natrialba chahannaoensis JCM 10990</name>
    <dbReference type="NCBI Taxonomy" id="1227492"/>
    <lineage>
        <taxon>Archaea</taxon>
        <taxon>Methanobacteriati</taxon>
        <taxon>Methanobacteriota</taxon>
        <taxon>Stenosarchaea group</taxon>
        <taxon>Halobacteria</taxon>
        <taxon>Halobacteriales</taxon>
        <taxon>Natrialbaceae</taxon>
        <taxon>Natrialba</taxon>
    </lineage>
</organism>
<name>M0B3J0_9EURY</name>
<dbReference type="EMBL" id="AOIN01000017">
    <property type="protein sequence ID" value="ELZ05365.1"/>
    <property type="molecule type" value="Genomic_DNA"/>
</dbReference>
<evidence type="ECO:0008006" key="4">
    <source>
        <dbReference type="Google" id="ProtNLM"/>
    </source>
</evidence>
<dbReference type="Proteomes" id="UP000011693">
    <property type="component" value="Unassembled WGS sequence"/>
</dbReference>
<dbReference type="PATRIC" id="fig|1227492.4.peg.473"/>
<evidence type="ECO:0000313" key="3">
    <source>
        <dbReference type="Proteomes" id="UP000011693"/>
    </source>
</evidence>
<evidence type="ECO:0000256" key="1">
    <source>
        <dbReference type="SAM" id="MobiDB-lite"/>
    </source>
</evidence>
<evidence type="ECO:0000313" key="2">
    <source>
        <dbReference type="EMBL" id="ELZ05365.1"/>
    </source>
</evidence>
<proteinExistence type="predicted"/>
<dbReference type="RefSeq" id="WP_006165767.1">
    <property type="nucleotide sequence ID" value="NZ_AOIN01000017.1"/>
</dbReference>
<accession>M0B3J0</accession>
<feature type="region of interest" description="Disordered" evidence="1">
    <location>
        <begin position="82"/>
        <end position="118"/>
    </location>
</feature>
<dbReference type="Pfam" id="PF19102">
    <property type="entry name" value="DUF5789"/>
    <property type="match status" value="1"/>
</dbReference>
<protein>
    <recommendedName>
        <fullName evidence="4">DUF2795 domain-containing protein</fullName>
    </recommendedName>
</protein>